<sequence length="126" mass="14746">MELTQMKLVGKELARYLVYSCEHDDYVTRMDHFRLATSRYSLIESIYSLYQTGGAVSPQRTKSIQLTDYRIEELCAFIRTKEIQEVKDLHTSMIRDIATFDLEKIHQMEQYIEQLLADLQEGGITS</sequence>
<name>A0A6I4VMS7_9BACL</name>
<evidence type="ECO:0000313" key="2">
    <source>
        <dbReference type="Proteomes" id="UP000430692"/>
    </source>
</evidence>
<keyword evidence="2" id="KW-1185">Reference proteome</keyword>
<dbReference type="EMBL" id="WUUL01000002">
    <property type="protein sequence ID" value="MXQ52767.1"/>
    <property type="molecule type" value="Genomic_DNA"/>
</dbReference>
<evidence type="ECO:0000313" key="1">
    <source>
        <dbReference type="EMBL" id="MXQ52767.1"/>
    </source>
</evidence>
<proteinExistence type="predicted"/>
<protein>
    <submittedName>
        <fullName evidence="1">Uncharacterized protein</fullName>
    </submittedName>
</protein>
<dbReference type="Proteomes" id="UP000430692">
    <property type="component" value="Unassembled WGS sequence"/>
</dbReference>
<organism evidence="1 2">
    <name type="scientific">Shimazuella alba</name>
    <dbReference type="NCBI Taxonomy" id="2690964"/>
    <lineage>
        <taxon>Bacteria</taxon>
        <taxon>Bacillati</taxon>
        <taxon>Bacillota</taxon>
        <taxon>Bacilli</taxon>
        <taxon>Bacillales</taxon>
        <taxon>Thermoactinomycetaceae</taxon>
        <taxon>Shimazuella</taxon>
    </lineage>
</organism>
<reference evidence="1 2" key="1">
    <citation type="submission" date="2019-12" db="EMBL/GenBank/DDBJ databases">
        <title>Whole-genome analyses of novel actinobacteria.</title>
        <authorList>
            <person name="Sahin N."/>
            <person name="Saygin H."/>
        </authorList>
    </citation>
    <scope>NUCLEOTIDE SEQUENCE [LARGE SCALE GENOMIC DNA]</scope>
    <source>
        <strain evidence="1 2">KC615</strain>
    </source>
</reference>
<comment type="caution">
    <text evidence="1">The sequence shown here is derived from an EMBL/GenBank/DDBJ whole genome shotgun (WGS) entry which is preliminary data.</text>
</comment>
<accession>A0A6I4VMS7</accession>
<dbReference type="AlphaFoldDB" id="A0A6I4VMS7"/>
<dbReference type="RefSeq" id="WP_160799992.1">
    <property type="nucleotide sequence ID" value="NZ_WUUL01000002.1"/>
</dbReference>
<gene>
    <name evidence="1" type="ORF">GSM42_03285</name>
</gene>